<organism evidence="1 2">
    <name type="scientific">Mycobacterium riyadhense</name>
    <dbReference type="NCBI Taxonomy" id="486698"/>
    <lineage>
        <taxon>Bacteria</taxon>
        <taxon>Bacillati</taxon>
        <taxon>Actinomycetota</taxon>
        <taxon>Actinomycetes</taxon>
        <taxon>Mycobacteriales</taxon>
        <taxon>Mycobacteriaceae</taxon>
        <taxon>Mycobacterium</taxon>
    </lineage>
</organism>
<dbReference type="AlphaFoldDB" id="A0A1X2CZK9"/>
<proteinExistence type="predicted"/>
<protein>
    <submittedName>
        <fullName evidence="1">Uncharacterized protein</fullName>
    </submittedName>
</protein>
<dbReference type="Proteomes" id="UP000193087">
    <property type="component" value="Unassembled WGS sequence"/>
</dbReference>
<dbReference type="STRING" id="486698.AWC22_16880"/>
<gene>
    <name evidence="1" type="ORF">AWC22_16880</name>
</gene>
<accession>A0A1X2CZK9</accession>
<reference evidence="1 2" key="1">
    <citation type="submission" date="2016-01" db="EMBL/GenBank/DDBJ databases">
        <title>The new phylogeny of the genus Mycobacterium.</title>
        <authorList>
            <person name="Tarcisio F."/>
            <person name="Conor M."/>
            <person name="Antonella G."/>
            <person name="Elisabetta G."/>
            <person name="Giulia F.S."/>
            <person name="Sara T."/>
            <person name="Anna F."/>
            <person name="Clotilde B."/>
            <person name="Roberto B."/>
            <person name="Veronica D.S."/>
            <person name="Fabio R."/>
            <person name="Monica P."/>
            <person name="Olivier J."/>
            <person name="Enrico T."/>
            <person name="Nicola S."/>
        </authorList>
    </citation>
    <scope>NUCLEOTIDE SEQUENCE [LARGE SCALE GENOMIC DNA]</scope>
    <source>
        <strain evidence="1 2">DSM 45176</strain>
    </source>
</reference>
<name>A0A1X2CZK9_9MYCO</name>
<evidence type="ECO:0000313" key="2">
    <source>
        <dbReference type="Proteomes" id="UP000193087"/>
    </source>
</evidence>
<comment type="caution">
    <text evidence="1">The sequence shown here is derived from an EMBL/GenBank/DDBJ whole genome shotgun (WGS) entry which is preliminary data.</text>
</comment>
<evidence type="ECO:0000313" key="1">
    <source>
        <dbReference type="EMBL" id="ORW81352.1"/>
    </source>
</evidence>
<sequence length="75" mass="8208">MEPLIVSSAVLEAASAAVESDNLSRMLLRCPRVYRFFARMPGGLESSIRQADDAVVRLGVGNIDVVTYEDLVRNP</sequence>
<keyword evidence="2" id="KW-1185">Reference proteome</keyword>
<dbReference type="EMBL" id="LQPQ01000060">
    <property type="protein sequence ID" value="ORW81352.1"/>
    <property type="molecule type" value="Genomic_DNA"/>
</dbReference>